<dbReference type="Proteomes" id="UP000013996">
    <property type="component" value="Unassembled WGS sequence"/>
</dbReference>
<organism evidence="1 2">
    <name type="scientific">Leptospira yanagawae serovar Saopaulo str. Sao Paulo = ATCC 700523</name>
    <dbReference type="NCBI Taxonomy" id="1249483"/>
    <lineage>
        <taxon>Bacteria</taxon>
        <taxon>Pseudomonadati</taxon>
        <taxon>Spirochaetota</taxon>
        <taxon>Spirochaetia</taxon>
        <taxon>Leptospirales</taxon>
        <taxon>Leptospiraceae</taxon>
        <taxon>Leptospira</taxon>
    </lineage>
</organism>
<dbReference type="InterPro" id="IPR009241">
    <property type="entry name" value="HigB-like"/>
</dbReference>
<gene>
    <name evidence="1" type="ORF">LEP1GSC202_0372</name>
</gene>
<comment type="caution">
    <text evidence="1">The sequence shown here is derived from an EMBL/GenBank/DDBJ whole genome shotgun (WGS) entry which is preliminary data.</text>
</comment>
<accession>A0A5E8HJI3</accession>
<dbReference type="STRING" id="1249483.LEP1GSC202_0372"/>
<sequence>MHPQTTCQSLTSRYRDSGSAYVVKASSLYDISEKSVKERASMPVRTKKSRERDYLILDIHYLHVILLLEAYEIKRTEEMVLWLKDLDNDAKKDILVSIEILKEFGPRLGRPHVDTITGSKIKNLKELRVNSKNRPFRIFFVFDPKRNAILLIGGNKATSKKFYPNMIKKSEELYSEYLGDL</sequence>
<evidence type="ECO:0000313" key="2">
    <source>
        <dbReference type="Proteomes" id="UP000013996"/>
    </source>
</evidence>
<dbReference type="EMBL" id="AOGX02000003">
    <property type="protein sequence ID" value="EOQ90778.1"/>
    <property type="molecule type" value="Genomic_DNA"/>
</dbReference>
<proteinExistence type="predicted"/>
<evidence type="ECO:0000313" key="1">
    <source>
        <dbReference type="EMBL" id="EOQ90778.1"/>
    </source>
</evidence>
<dbReference type="AlphaFoldDB" id="A0A5E8HJI3"/>
<name>A0A5E8HJI3_9LEPT</name>
<dbReference type="Pfam" id="PF05973">
    <property type="entry name" value="Gp49"/>
    <property type="match status" value="1"/>
</dbReference>
<protein>
    <submittedName>
        <fullName evidence="1">Gp49-like PF05973 family protein</fullName>
    </submittedName>
</protein>
<reference evidence="1 2" key="1">
    <citation type="submission" date="2013-04" db="EMBL/GenBank/DDBJ databases">
        <authorList>
            <person name="Harkins D.M."/>
            <person name="Durkin A.S."/>
            <person name="Brinkac L.M."/>
            <person name="Haft D.H."/>
            <person name="Selengut J.D."/>
            <person name="Sanka R."/>
            <person name="DePew J."/>
            <person name="Purushe J."/>
            <person name="Hartskeerl R.A."/>
            <person name="Ahmed A."/>
            <person name="van der Linden H."/>
            <person name="Goris M.G.A."/>
            <person name="Vinetz J.M."/>
            <person name="Sutton G.G."/>
            <person name="Nierman W.C."/>
            <person name="Fouts D.E."/>
        </authorList>
    </citation>
    <scope>NUCLEOTIDE SEQUENCE [LARGE SCALE GENOMIC DNA]</scope>
    <source>
        <strain evidence="1 2">Sao Paulo</strain>
    </source>
</reference>